<keyword evidence="1" id="KW-0805">Transcription regulation</keyword>
<accession>A0AAV3UCP0</accession>
<sequence length="124" mass="13926">MSDEPEQLEMWCAGEDWCPITTTANLVGKKWHPVIVHRLLQNGPSGFNALKEEVDGVSSKVLSDSLSDLEQKRLVNRDIVSEKPVRVEYSLTRIGKSLRPVIFAMRDWGAEYLAPAEDERSSVA</sequence>
<keyword evidence="3" id="KW-0804">Transcription</keyword>
<dbReference type="Pfam" id="PF01638">
    <property type="entry name" value="HxlR"/>
    <property type="match status" value="1"/>
</dbReference>
<proteinExistence type="predicted"/>
<dbReference type="PANTHER" id="PTHR33204">
    <property type="entry name" value="TRANSCRIPTIONAL REGULATOR, MARR FAMILY"/>
    <property type="match status" value="1"/>
</dbReference>
<feature type="domain" description="HTH hxlR-type" evidence="4">
    <location>
        <begin position="18"/>
        <end position="117"/>
    </location>
</feature>
<dbReference type="Proteomes" id="UP001501729">
    <property type="component" value="Unassembled WGS sequence"/>
</dbReference>
<comment type="caution">
    <text evidence="5">The sequence shown here is derived from an EMBL/GenBank/DDBJ whole genome shotgun (WGS) entry which is preliminary data.</text>
</comment>
<dbReference type="InterPro" id="IPR002577">
    <property type="entry name" value="HTH_HxlR"/>
</dbReference>
<reference evidence="5 6" key="1">
    <citation type="journal article" date="2019" name="Int. J. Syst. Evol. Microbiol.">
        <title>The Global Catalogue of Microorganisms (GCM) 10K type strain sequencing project: providing services to taxonomists for standard genome sequencing and annotation.</title>
        <authorList>
            <consortium name="The Broad Institute Genomics Platform"/>
            <consortium name="The Broad Institute Genome Sequencing Center for Infectious Disease"/>
            <person name="Wu L."/>
            <person name="Ma J."/>
        </authorList>
    </citation>
    <scope>NUCLEOTIDE SEQUENCE [LARGE SCALE GENOMIC DNA]</scope>
    <source>
        <strain evidence="5 6">JCM 17504</strain>
    </source>
</reference>
<dbReference type="PANTHER" id="PTHR33204:SF18">
    <property type="entry name" value="TRANSCRIPTIONAL REGULATORY PROTEIN"/>
    <property type="match status" value="1"/>
</dbReference>
<dbReference type="RefSeq" id="WP_227775566.1">
    <property type="nucleotide sequence ID" value="NZ_BAABKX010000001.1"/>
</dbReference>
<dbReference type="SUPFAM" id="SSF46785">
    <property type="entry name" value="Winged helix' DNA-binding domain"/>
    <property type="match status" value="1"/>
</dbReference>
<evidence type="ECO:0000256" key="3">
    <source>
        <dbReference type="ARBA" id="ARBA00023163"/>
    </source>
</evidence>
<evidence type="ECO:0000313" key="5">
    <source>
        <dbReference type="EMBL" id="GAA5043270.1"/>
    </source>
</evidence>
<dbReference type="GO" id="GO:0003677">
    <property type="term" value="F:DNA binding"/>
    <property type="evidence" value="ECO:0007669"/>
    <property type="project" value="UniProtKB-KW"/>
</dbReference>
<organism evidence="5 6">
    <name type="scientific">Haladaptatus pallidirubidus</name>
    <dbReference type="NCBI Taxonomy" id="1008152"/>
    <lineage>
        <taxon>Archaea</taxon>
        <taxon>Methanobacteriati</taxon>
        <taxon>Methanobacteriota</taxon>
        <taxon>Stenosarchaea group</taxon>
        <taxon>Halobacteria</taxon>
        <taxon>Halobacteriales</taxon>
        <taxon>Haladaptataceae</taxon>
        <taxon>Haladaptatus</taxon>
    </lineage>
</organism>
<dbReference type="PROSITE" id="PS51118">
    <property type="entry name" value="HTH_HXLR"/>
    <property type="match status" value="1"/>
</dbReference>
<dbReference type="Gene3D" id="1.10.10.10">
    <property type="entry name" value="Winged helix-like DNA-binding domain superfamily/Winged helix DNA-binding domain"/>
    <property type="match status" value="1"/>
</dbReference>
<dbReference type="EMBL" id="BAABKX010000001">
    <property type="protein sequence ID" value="GAA5043270.1"/>
    <property type="molecule type" value="Genomic_DNA"/>
</dbReference>
<dbReference type="InterPro" id="IPR036388">
    <property type="entry name" value="WH-like_DNA-bd_sf"/>
</dbReference>
<evidence type="ECO:0000256" key="1">
    <source>
        <dbReference type="ARBA" id="ARBA00023015"/>
    </source>
</evidence>
<name>A0AAV3UCP0_9EURY</name>
<dbReference type="GeneID" id="68611322"/>
<evidence type="ECO:0000256" key="2">
    <source>
        <dbReference type="ARBA" id="ARBA00023125"/>
    </source>
</evidence>
<evidence type="ECO:0000313" key="6">
    <source>
        <dbReference type="Proteomes" id="UP001501729"/>
    </source>
</evidence>
<gene>
    <name evidence="5" type="ORF">GCM10025751_07730</name>
</gene>
<keyword evidence="2" id="KW-0238">DNA-binding</keyword>
<evidence type="ECO:0000259" key="4">
    <source>
        <dbReference type="PROSITE" id="PS51118"/>
    </source>
</evidence>
<protein>
    <submittedName>
        <fullName evidence="5">Helix-turn-helix domain-containing protein</fullName>
    </submittedName>
</protein>
<dbReference type="InterPro" id="IPR036390">
    <property type="entry name" value="WH_DNA-bd_sf"/>
</dbReference>
<keyword evidence="6" id="KW-1185">Reference proteome</keyword>
<dbReference type="AlphaFoldDB" id="A0AAV3UCP0"/>